<keyword evidence="7" id="KW-0812">Transmembrane</keyword>
<feature type="signal peptide" evidence="8">
    <location>
        <begin position="1"/>
        <end position="33"/>
    </location>
</feature>
<keyword evidence="2 7" id="KW-0472">Membrane</keyword>
<dbReference type="AlphaFoldDB" id="A0A0P4W0H6"/>
<dbReference type="InterPro" id="IPR036116">
    <property type="entry name" value="FN3_sf"/>
</dbReference>
<comment type="subcellular location">
    <subcellularLocation>
        <location evidence="1">Membrane</location>
        <topology evidence="1">Single-pass type I membrane protein</topology>
    </subcellularLocation>
</comment>
<dbReference type="InterPro" id="IPR003961">
    <property type="entry name" value="FN3_dom"/>
</dbReference>
<feature type="domain" description="Ig-like" evidence="9">
    <location>
        <begin position="424"/>
        <end position="507"/>
    </location>
</feature>
<dbReference type="SUPFAM" id="SSF48726">
    <property type="entry name" value="Immunoglobulin"/>
    <property type="match status" value="7"/>
</dbReference>
<dbReference type="CDD" id="cd00096">
    <property type="entry name" value="Ig"/>
    <property type="match status" value="2"/>
</dbReference>
<feature type="region of interest" description="Disordered" evidence="6">
    <location>
        <begin position="1163"/>
        <end position="1186"/>
    </location>
</feature>
<evidence type="ECO:0000256" key="5">
    <source>
        <dbReference type="ARBA" id="ARBA00023319"/>
    </source>
</evidence>
<dbReference type="PANTHER" id="PTHR11640">
    <property type="entry name" value="NEPHRIN"/>
    <property type="match status" value="1"/>
</dbReference>
<dbReference type="EMBL" id="GDRN01097708">
    <property type="protein sequence ID" value="JAI59087.1"/>
    <property type="molecule type" value="Transcribed_RNA"/>
</dbReference>
<evidence type="ECO:0000313" key="11">
    <source>
        <dbReference type="EMBL" id="JAI59087.1"/>
    </source>
</evidence>
<keyword evidence="3" id="KW-1015">Disulfide bond</keyword>
<organism evidence="11">
    <name type="scientific">Scylla olivacea</name>
    <name type="common">Orange mud crab</name>
    <name type="synonym">Cancer olivacea</name>
    <dbReference type="NCBI Taxonomy" id="85551"/>
    <lineage>
        <taxon>Eukaryota</taxon>
        <taxon>Metazoa</taxon>
        <taxon>Ecdysozoa</taxon>
        <taxon>Arthropoda</taxon>
        <taxon>Crustacea</taxon>
        <taxon>Multicrustacea</taxon>
        <taxon>Malacostraca</taxon>
        <taxon>Eumalacostraca</taxon>
        <taxon>Eucarida</taxon>
        <taxon>Decapoda</taxon>
        <taxon>Pleocyemata</taxon>
        <taxon>Brachyura</taxon>
        <taxon>Eubrachyura</taxon>
        <taxon>Portunoidea</taxon>
        <taxon>Portunidae</taxon>
        <taxon>Portuninae</taxon>
        <taxon>Scylla</taxon>
    </lineage>
</organism>
<evidence type="ECO:0008006" key="12">
    <source>
        <dbReference type="Google" id="ProtNLM"/>
    </source>
</evidence>
<dbReference type="InterPro" id="IPR051275">
    <property type="entry name" value="Cell_adhesion_signaling"/>
</dbReference>
<evidence type="ECO:0000256" key="2">
    <source>
        <dbReference type="ARBA" id="ARBA00023136"/>
    </source>
</evidence>
<dbReference type="Pfam" id="PF13927">
    <property type="entry name" value="Ig_3"/>
    <property type="match status" value="6"/>
</dbReference>
<dbReference type="GO" id="GO:0005911">
    <property type="term" value="C:cell-cell junction"/>
    <property type="evidence" value="ECO:0007669"/>
    <property type="project" value="TreeGrafter"/>
</dbReference>
<dbReference type="GO" id="GO:0098609">
    <property type="term" value="P:cell-cell adhesion"/>
    <property type="evidence" value="ECO:0007669"/>
    <property type="project" value="TreeGrafter"/>
</dbReference>
<keyword evidence="5" id="KW-0393">Immunoglobulin domain</keyword>
<feature type="domain" description="Ig-like" evidence="9">
    <location>
        <begin position="146"/>
        <end position="238"/>
    </location>
</feature>
<sequence length="1198" mass="133293">MDYQHLSLHHHRRQRHAMAKLLLLLIGVGLARANNREEVADVREGQDVTLKCRLNNPALLSTGGQIYWMRQRNGEKDNVAIADTPFDPNYKVDLVQNEGRYDLTISHATYERDNGMFECRFKEAGTGSDLHTTTVNLTVLIPPGSPRVDPETPTATEGQPIDLVCSSQGGSPDPQIIWYRSGSDQKLQSVLKPGGGRDFATTSVLTINPGKDDDGAQYRCVIWNRALTDSEKMEAVVTLSVNYYPRITIGPENPLRVELDQTAVLTCSADAKPPVSNVRWTRGGRFIGTVSNLKIERVSLDDAGRYVCQADNGLGRLREAEVTLDVLYGPRVSVISSKDVDEGEDVIISCNVTANPAPVTIEWLKEGDDSFRQNGIDILRLNRVSAVNQGNYVCRAVNILNPTGGEPSDRVGNATVAVRVRHAPGKTFITPKEAIAVQGEQATLTCGAEPPGWPMPTYRWWRHDSDSTLTLGANYTIPRASLTDEGTYYCQPSNRLGKGTHASVRVQVHQPPRILEELPKTAIHRIGKTDLSLTCRAQGKPEPSIRWLKDDEEINPADGLYNILVEQSSVGQNTVHTVQSTLQFRGPHRINDNQLLPTDRGTYKCVFKNDAREVASSQLLRVEHSPITVHKANKVAFDLKEDAELECRMQAYPQPRFQWSLGPNFIESDGTHYSVNDTALHDDVYASVLTIKGVTEADYGSYTCKGTNTLGEHKTIITLQEKGRPEHPTNLHIINQGTHFIELAWEESFNGGFANTLFYVQAETMTGEMMSHDCQTLNPCTIQPLPQQTAFKLRVKAGNMMGESDFSEPIDATTLIDVDTIPEPEEVYFEKSSNTVSFRVLPTDLILQAQIELRDGTGKWTPMENMVPINSGAQDHGEVYVGEEEPEEIRIRFCSIFVETSCGNYRDGTKVDYRPSMPTQTMSMQYMVAIIVGCVVFVALVALIFVCCCCCRRRNNKLKNKTADMEVAHRSVVTQQAPPPPYYTVGMDNKGLDGSMDTGLDDPSKTAIYSSQQYHNYSQNGHINNTQNNNGMGYMDNSYSNSNNGGSVNSQDSLWQVKGHGDPQMTTHMSPHMSQDSRGYQYDPMVHGGYGISGYDDYSHYPASGYQGHSMMEDYPGSRTNYAANNDPYNAVHKQRKRVDHIDGDVSGMPDPYMEHYDQGAAEMNPENKPQISFDESLESGYSTPNSRNRRIIREIIV</sequence>
<evidence type="ECO:0000256" key="7">
    <source>
        <dbReference type="SAM" id="Phobius"/>
    </source>
</evidence>
<evidence type="ECO:0000256" key="1">
    <source>
        <dbReference type="ARBA" id="ARBA00004479"/>
    </source>
</evidence>
<evidence type="ECO:0000256" key="3">
    <source>
        <dbReference type="ARBA" id="ARBA00023157"/>
    </source>
</evidence>
<keyword evidence="8" id="KW-0732">Signal</keyword>
<proteinExistence type="predicted"/>
<dbReference type="InterPro" id="IPR013106">
    <property type="entry name" value="Ig_V-set"/>
</dbReference>
<dbReference type="PROSITE" id="PS50835">
    <property type="entry name" value="IG_LIKE"/>
    <property type="match status" value="7"/>
</dbReference>
<dbReference type="InterPro" id="IPR007110">
    <property type="entry name" value="Ig-like_dom"/>
</dbReference>
<keyword evidence="7" id="KW-1133">Transmembrane helix</keyword>
<dbReference type="Gene3D" id="2.60.40.10">
    <property type="entry name" value="Immunoglobulins"/>
    <property type="match status" value="8"/>
</dbReference>
<dbReference type="SMART" id="SM00408">
    <property type="entry name" value="IGc2"/>
    <property type="match status" value="7"/>
</dbReference>
<dbReference type="InterPro" id="IPR003599">
    <property type="entry name" value="Ig_sub"/>
</dbReference>
<name>A0A0P4W0H6_SCYOL</name>
<feature type="domain" description="Ig-like" evidence="9">
    <location>
        <begin position="42"/>
        <end position="136"/>
    </location>
</feature>
<dbReference type="CDD" id="cd00063">
    <property type="entry name" value="FN3"/>
    <property type="match status" value="1"/>
</dbReference>
<evidence type="ECO:0000259" key="10">
    <source>
        <dbReference type="PROSITE" id="PS50853"/>
    </source>
</evidence>
<evidence type="ECO:0000256" key="6">
    <source>
        <dbReference type="SAM" id="MobiDB-lite"/>
    </source>
</evidence>
<evidence type="ECO:0000256" key="8">
    <source>
        <dbReference type="SAM" id="SignalP"/>
    </source>
</evidence>
<feature type="chain" id="PRO_5006070193" description="Hemicentin-2" evidence="8">
    <location>
        <begin position="34"/>
        <end position="1198"/>
    </location>
</feature>
<protein>
    <recommendedName>
        <fullName evidence="12">Hemicentin-2</fullName>
    </recommendedName>
</protein>
<feature type="domain" description="Ig-like" evidence="9">
    <location>
        <begin position="245"/>
        <end position="323"/>
    </location>
</feature>
<accession>A0A0P4W0H6</accession>
<keyword evidence="4" id="KW-0325">Glycoprotein</keyword>
<feature type="domain" description="Fibronectin type-III" evidence="10">
    <location>
        <begin position="727"/>
        <end position="817"/>
    </location>
</feature>
<dbReference type="PROSITE" id="PS50853">
    <property type="entry name" value="FN3"/>
    <property type="match status" value="1"/>
</dbReference>
<feature type="domain" description="Ig-like" evidence="9">
    <location>
        <begin position="512"/>
        <end position="621"/>
    </location>
</feature>
<evidence type="ECO:0000256" key="4">
    <source>
        <dbReference type="ARBA" id="ARBA00023180"/>
    </source>
</evidence>
<feature type="transmembrane region" description="Helical" evidence="7">
    <location>
        <begin position="926"/>
        <end position="951"/>
    </location>
</feature>
<dbReference type="SMART" id="SM00060">
    <property type="entry name" value="FN3"/>
    <property type="match status" value="1"/>
</dbReference>
<dbReference type="InterPro" id="IPR013783">
    <property type="entry name" value="Ig-like_fold"/>
</dbReference>
<dbReference type="InterPro" id="IPR036179">
    <property type="entry name" value="Ig-like_dom_sf"/>
</dbReference>
<dbReference type="GO" id="GO:0005886">
    <property type="term" value="C:plasma membrane"/>
    <property type="evidence" value="ECO:0007669"/>
    <property type="project" value="TreeGrafter"/>
</dbReference>
<dbReference type="PANTHER" id="PTHR11640:SF134">
    <property type="entry name" value="ECHINOID, ISOFORM A-RELATED"/>
    <property type="match status" value="1"/>
</dbReference>
<dbReference type="GO" id="GO:0050839">
    <property type="term" value="F:cell adhesion molecule binding"/>
    <property type="evidence" value="ECO:0007669"/>
    <property type="project" value="TreeGrafter"/>
</dbReference>
<evidence type="ECO:0000259" key="9">
    <source>
        <dbReference type="PROSITE" id="PS50835"/>
    </source>
</evidence>
<dbReference type="Pfam" id="PF07686">
    <property type="entry name" value="V-set"/>
    <property type="match status" value="1"/>
</dbReference>
<reference evidence="11" key="1">
    <citation type="submission" date="2015-09" db="EMBL/GenBank/DDBJ databases">
        <title>Scylla olivacea transcriptome.</title>
        <authorList>
            <person name="Ikhwanuddin M."/>
        </authorList>
    </citation>
    <scope>NUCLEOTIDE SEQUENCE</scope>
</reference>
<dbReference type="SMART" id="SM00409">
    <property type="entry name" value="IG"/>
    <property type="match status" value="7"/>
</dbReference>
<feature type="domain" description="Ig-like" evidence="9">
    <location>
        <begin position="626"/>
        <end position="718"/>
    </location>
</feature>
<dbReference type="SUPFAM" id="SSF49265">
    <property type="entry name" value="Fibronectin type III"/>
    <property type="match status" value="1"/>
</dbReference>
<feature type="domain" description="Ig-like" evidence="9">
    <location>
        <begin position="330"/>
        <end position="412"/>
    </location>
</feature>
<dbReference type="InterPro" id="IPR003598">
    <property type="entry name" value="Ig_sub2"/>
</dbReference>